<reference evidence="9" key="1">
    <citation type="submission" date="2017-02" db="EMBL/GenBank/DDBJ databases">
        <authorList>
            <person name="Varghese N."/>
            <person name="Submissions S."/>
        </authorList>
    </citation>
    <scope>NUCLEOTIDE SEQUENCE [LARGE SCALE GENOMIC DNA]</scope>
    <source>
        <strain evidence="9">UM2</strain>
    </source>
</reference>
<evidence type="ECO:0000256" key="2">
    <source>
        <dbReference type="ARBA" id="ARBA00001946"/>
    </source>
</evidence>
<evidence type="ECO:0000256" key="3">
    <source>
        <dbReference type="ARBA" id="ARBA00022723"/>
    </source>
</evidence>
<dbReference type="GO" id="GO:0010945">
    <property type="term" value="F:coenzyme A diphosphatase activity"/>
    <property type="evidence" value="ECO:0007669"/>
    <property type="project" value="InterPro"/>
</dbReference>
<evidence type="ECO:0000256" key="5">
    <source>
        <dbReference type="ARBA" id="ARBA00022842"/>
    </source>
</evidence>
<dbReference type="AlphaFoldDB" id="A0A1T4ZZU3"/>
<dbReference type="InterPro" id="IPR045121">
    <property type="entry name" value="CoAse"/>
</dbReference>
<keyword evidence="6" id="KW-0464">Manganese</keyword>
<dbReference type="SUPFAM" id="SSF55811">
    <property type="entry name" value="Nudix"/>
    <property type="match status" value="1"/>
</dbReference>
<dbReference type="InterPro" id="IPR000086">
    <property type="entry name" value="NUDIX_hydrolase_dom"/>
</dbReference>
<evidence type="ECO:0000313" key="9">
    <source>
        <dbReference type="Proteomes" id="UP000189818"/>
    </source>
</evidence>
<dbReference type="PANTHER" id="PTHR12992:SF11">
    <property type="entry name" value="MITOCHONDRIAL COENZYME A DIPHOSPHATASE NUDT8"/>
    <property type="match status" value="1"/>
</dbReference>
<keyword evidence="4" id="KW-0378">Hydrolase</keyword>
<name>A0A1T4ZZU3_9SPHN</name>
<dbReference type="OrthoDB" id="9802805at2"/>
<proteinExistence type="predicted"/>
<dbReference type="EMBL" id="FUYM01000001">
    <property type="protein sequence ID" value="SKB28238.1"/>
    <property type="molecule type" value="Genomic_DNA"/>
</dbReference>
<dbReference type="Gene3D" id="3.90.79.10">
    <property type="entry name" value="Nucleoside Triphosphate Pyrophosphohydrolase"/>
    <property type="match status" value="1"/>
</dbReference>
<evidence type="ECO:0000313" key="8">
    <source>
        <dbReference type="EMBL" id="SKB28238.1"/>
    </source>
</evidence>
<keyword evidence="3" id="KW-0479">Metal-binding</keyword>
<dbReference type="PROSITE" id="PS51462">
    <property type="entry name" value="NUDIX"/>
    <property type="match status" value="1"/>
</dbReference>
<dbReference type="Proteomes" id="UP000189818">
    <property type="component" value="Unassembled WGS sequence"/>
</dbReference>
<dbReference type="GO" id="GO:0046872">
    <property type="term" value="F:metal ion binding"/>
    <property type="evidence" value="ECO:0007669"/>
    <property type="project" value="UniProtKB-KW"/>
</dbReference>
<evidence type="ECO:0000256" key="1">
    <source>
        <dbReference type="ARBA" id="ARBA00001936"/>
    </source>
</evidence>
<evidence type="ECO:0000256" key="6">
    <source>
        <dbReference type="ARBA" id="ARBA00023211"/>
    </source>
</evidence>
<dbReference type="Pfam" id="PF00293">
    <property type="entry name" value="NUDIX"/>
    <property type="match status" value="1"/>
</dbReference>
<feature type="domain" description="Nudix hydrolase" evidence="7">
    <location>
        <begin position="34"/>
        <end position="169"/>
    </location>
</feature>
<sequence>MTALADRLRGSFADASDAAPLIDEIGMVGDIATLTRAAVLVPIIEAPRPRVLLTVRHEALRAHAGQVAFPGGRLDPDDGGPVDAALREAWEEVRLPSERVDVVGTSRPYATRSGYLITPVVGVIPEGIELHPQESEVSGLFEVPLDVLLAEANHLRRSVIFEGSPRQYYEIDWPDQRIWGVTAGLIVELAPRLRGALEGTA</sequence>
<comment type="cofactor">
    <cofactor evidence="2">
        <name>Mg(2+)</name>
        <dbReference type="ChEBI" id="CHEBI:18420"/>
    </cofactor>
</comment>
<accession>A0A1T4ZZU3</accession>
<keyword evidence="5" id="KW-0460">Magnesium</keyword>
<organism evidence="8 9">
    <name type="scientific">Rhizorhabdus histidinilytica</name>
    <dbReference type="NCBI Taxonomy" id="439228"/>
    <lineage>
        <taxon>Bacteria</taxon>
        <taxon>Pseudomonadati</taxon>
        <taxon>Pseudomonadota</taxon>
        <taxon>Alphaproteobacteria</taxon>
        <taxon>Sphingomonadales</taxon>
        <taxon>Sphingomonadaceae</taxon>
        <taxon>Rhizorhabdus</taxon>
    </lineage>
</organism>
<dbReference type="CDD" id="cd03426">
    <property type="entry name" value="NUDIX_CoAse_Nudt7"/>
    <property type="match status" value="1"/>
</dbReference>
<dbReference type="STRING" id="439228.SAMN06295920_101412"/>
<protein>
    <submittedName>
        <fullName evidence="8">NUDIX domain-containing protein</fullName>
    </submittedName>
</protein>
<evidence type="ECO:0000259" key="7">
    <source>
        <dbReference type="PROSITE" id="PS51462"/>
    </source>
</evidence>
<dbReference type="InterPro" id="IPR015797">
    <property type="entry name" value="NUDIX_hydrolase-like_dom_sf"/>
</dbReference>
<comment type="cofactor">
    <cofactor evidence="1">
        <name>Mn(2+)</name>
        <dbReference type="ChEBI" id="CHEBI:29035"/>
    </cofactor>
</comment>
<evidence type="ECO:0000256" key="4">
    <source>
        <dbReference type="ARBA" id="ARBA00022801"/>
    </source>
</evidence>
<dbReference type="RefSeq" id="WP_079646359.1">
    <property type="nucleotide sequence ID" value="NZ_FUYM01000001.1"/>
</dbReference>
<gene>
    <name evidence="8" type="ORF">SAMN06295920_101412</name>
</gene>
<dbReference type="NCBIfam" id="NF007980">
    <property type="entry name" value="PRK10707.1"/>
    <property type="match status" value="1"/>
</dbReference>
<keyword evidence="9" id="KW-1185">Reference proteome</keyword>
<dbReference type="PANTHER" id="PTHR12992">
    <property type="entry name" value="NUDIX HYDROLASE"/>
    <property type="match status" value="1"/>
</dbReference>